<reference evidence="2 3" key="1">
    <citation type="submission" date="2019-03" db="EMBL/GenBank/DDBJ databases">
        <title>Genomic Encyclopedia of Type Strains, Phase IV (KMG-IV): sequencing the most valuable type-strain genomes for metagenomic binning, comparative biology and taxonomic classification.</title>
        <authorList>
            <person name="Goeker M."/>
        </authorList>
    </citation>
    <scope>NUCLEOTIDE SEQUENCE [LARGE SCALE GENOMIC DNA]</scope>
    <source>
        <strain evidence="2 3">DSM 23344</strain>
    </source>
</reference>
<gene>
    <name evidence="2" type="ORF">EV688_11511</name>
</gene>
<evidence type="ECO:0000313" key="3">
    <source>
        <dbReference type="Proteomes" id="UP000294980"/>
    </source>
</evidence>
<dbReference type="EMBL" id="SLWX01000015">
    <property type="protein sequence ID" value="TCO73695.1"/>
    <property type="molecule type" value="Genomic_DNA"/>
</dbReference>
<dbReference type="Proteomes" id="UP000294980">
    <property type="component" value="Unassembled WGS sequence"/>
</dbReference>
<accession>A0A4R2L3J4</accession>
<keyword evidence="3" id="KW-1185">Reference proteome</keyword>
<name>A0A4R2L3J4_9GAMM</name>
<feature type="region of interest" description="Disordered" evidence="1">
    <location>
        <begin position="148"/>
        <end position="181"/>
    </location>
</feature>
<protein>
    <submittedName>
        <fullName evidence="2">Uncharacterized protein</fullName>
    </submittedName>
</protein>
<dbReference type="AlphaFoldDB" id="A0A4R2L3J4"/>
<organism evidence="2 3">
    <name type="scientific">Chromatocurvus halotolerans</name>
    <dbReference type="NCBI Taxonomy" id="1132028"/>
    <lineage>
        <taxon>Bacteria</taxon>
        <taxon>Pseudomonadati</taxon>
        <taxon>Pseudomonadota</taxon>
        <taxon>Gammaproteobacteria</taxon>
        <taxon>Cellvibrionales</taxon>
        <taxon>Halieaceae</taxon>
        <taxon>Chromatocurvus</taxon>
    </lineage>
</organism>
<evidence type="ECO:0000256" key="1">
    <source>
        <dbReference type="SAM" id="MobiDB-lite"/>
    </source>
</evidence>
<feature type="region of interest" description="Disordered" evidence="1">
    <location>
        <begin position="1"/>
        <end position="25"/>
    </location>
</feature>
<proteinExistence type="predicted"/>
<comment type="caution">
    <text evidence="2">The sequence shown here is derived from an EMBL/GenBank/DDBJ whole genome shotgun (WGS) entry which is preliminary data.</text>
</comment>
<evidence type="ECO:0000313" key="2">
    <source>
        <dbReference type="EMBL" id="TCO73695.1"/>
    </source>
</evidence>
<sequence>MATQSRTTEKNPNNPETPTVKTDETPTVTLLRKSSCKSLEGKATLGYHLGTDADGALHWRLASNSGGGFFSDEWVPFQAIQNALEAWPQDKPITSMALRQLFVGRSANNPSFLLATLVAEKVLDRVPESKRHYQLGDVAGFLSVMEGSKAGHSKPAKPRAKARGKAGTGMTKAKAGTSGEK</sequence>
<feature type="compositionally biased region" description="Basic residues" evidence="1">
    <location>
        <begin position="151"/>
        <end position="164"/>
    </location>
</feature>
<dbReference type="RefSeq" id="WP_117319697.1">
    <property type="nucleotide sequence ID" value="NZ_QQSW01000036.1"/>
</dbReference>
<dbReference type="OrthoDB" id="8759680at2"/>
<feature type="compositionally biased region" description="Low complexity" evidence="1">
    <location>
        <begin position="168"/>
        <end position="181"/>
    </location>
</feature>